<evidence type="ECO:0000313" key="11">
    <source>
        <dbReference type="Proteomes" id="UP000604046"/>
    </source>
</evidence>
<evidence type="ECO:0000256" key="5">
    <source>
        <dbReference type="ARBA" id="ARBA00022801"/>
    </source>
</evidence>
<feature type="domain" description="DUF3638" evidence="8">
    <location>
        <begin position="77"/>
        <end position="205"/>
    </location>
</feature>
<dbReference type="GO" id="GO:0006508">
    <property type="term" value="P:proteolysis"/>
    <property type="evidence" value="ECO:0007669"/>
    <property type="project" value="UniProtKB-KW"/>
</dbReference>
<feature type="compositionally biased region" description="Basic and acidic residues" evidence="7">
    <location>
        <begin position="864"/>
        <end position="876"/>
    </location>
</feature>
<reference evidence="10" key="1">
    <citation type="submission" date="2021-02" db="EMBL/GenBank/DDBJ databases">
        <authorList>
            <person name="Dougan E. K."/>
            <person name="Rhodes N."/>
            <person name="Thang M."/>
            <person name="Chan C."/>
        </authorList>
    </citation>
    <scope>NUCLEOTIDE SEQUENCE</scope>
</reference>
<dbReference type="InterPro" id="IPR051346">
    <property type="entry name" value="OTU_Deubiquitinase"/>
</dbReference>
<gene>
    <name evidence="10" type="ORF">SNAT2548_LOCUS21606</name>
</gene>
<keyword evidence="3" id="KW-0645">Protease</keyword>
<evidence type="ECO:0000256" key="3">
    <source>
        <dbReference type="ARBA" id="ARBA00022670"/>
    </source>
</evidence>
<keyword evidence="5" id="KW-0378">Hydrolase</keyword>
<dbReference type="Pfam" id="PF12359">
    <property type="entry name" value="DUF3645"/>
    <property type="match status" value="1"/>
</dbReference>
<dbReference type="PANTHER" id="PTHR13367:SF33">
    <property type="entry name" value="P-LOOP CONTAINING NUCLEOSIDE TRIPHOSPHATE HYDROLASE PROTEIN"/>
    <property type="match status" value="1"/>
</dbReference>
<evidence type="ECO:0000313" key="10">
    <source>
        <dbReference type="EMBL" id="CAE7396841.1"/>
    </source>
</evidence>
<dbReference type="InterPro" id="IPR022099">
    <property type="entry name" value="DUF3638"/>
</dbReference>
<evidence type="ECO:0000256" key="2">
    <source>
        <dbReference type="ARBA" id="ARBA00012759"/>
    </source>
</evidence>
<evidence type="ECO:0000256" key="1">
    <source>
        <dbReference type="ARBA" id="ARBA00000707"/>
    </source>
</evidence>
<dbReference type="EMBL" id="CAJNDS010002258">
    <property type="protein sequence ID" value="CAE7396841.1"/>
    <property type="molecule type" value="Genomic_DNA"/>
</dbReference>
<evidence type="ECO:0000256" key="4">
    <source>
        <dbReference type="ARBA" id="ARBA00022786"/>
    </source>
</evidence>
<sequence>MVVSWLGPPASHKTCALRLSSSHRARISALLTGSGFEFAPACICGSPATSSWWNAWPEVRDLDRPARFSVAGVVFARLNACRLYLLPFNRSKRLNEDSVKAIAAQLSECRKRGAVLLMTEEEVKSLQLKLRECCLKSPTSGLSREFSRLFSEVLSSAVDIFDEVDEALRLNNEQIYTLGERQALDGESLRWRVQFEVFRLLKEDSEAKKLLEKLCSLHAAELYEPKASTGAEFPNLRFVQVQRSSCLWKQLASILCGCLLQSQKSSANRLGSLGKLPPYIRKQLQEFILDADLSQDKLDAILGSPACSEAAVDTTELQHAVLTARGLFAGDIMRAALHKRHRVEFGVDNVTHRCKMAIPFRYKDAPSERTEFGHPDVAIALTLRSYYEDGLSHECFRELLDMFEELPAAQRAELYQCWLLAAVQESDRRPSAGESLEEAVAKRLGLPKSAAGLVSDDERLFQLLWRQLALNMRVIETYLEEVVFPKETRQFPHKVSASGWDLAAGCLRGFSGTADNRQVLPLGVCQYEPESLKHTDGYALRCLLDPDMSGPAPVVGLEATAAQAILRELLLSSASRWPVSVLIDSGAFLTGLSNRAVAEACLGIQELAFRAVIYFGEDGKIWVLDRQGRQFLLAKSPLQPADQGVFTYLDDQHTLGTDLRFRREAVGAVTVSRKMTKDRLMQATMRMRSLGKGQTVVLFLNGEARRQVAQDAGLPEEQDIRTDLLLFWVASNTAQQLQTSVVLWALQGASFAVREPFVQHISKGAFGSGTAPAGIEKLCLEPEAFALSAYSQQLAPQPACEDIPKRAKAVLAATFTMAGLRGDKVEGLMQQAKNTIDKQLAYLTNNGLLLQDTVAVSSMDEEQEREREQEKEREREVEVEQEVCQEDPEPQPFQPLKEHVWDFSKVLERDFVRRCSKRDVPGYPTLHTVTAEVLEQHGLSLPPLRGLRRMPDDILVTQNWLCSVAIDRRGTESAQCLRPVDVFLLFKQSTEEPYFPNFLPRGHPFCFSYEPGGAPSEEAVVLLSGMEASRLLPVLRRGLERQTRAHEVTALAVQLCHLHDPGVAMAVCPWGSPRDVSFRTRALLKLLNGDSGYWPEERSELGKFLGILEPQTLQGHVDVCSSERASREVWDALRDKDVLSWNGFVKRLLMPSDFLHDVDVLPRDSELQVHNLLKGLCMHGEGMSNPKKCVEDLVKLRLQIASYRGSSLENLLLS</sequence>
<dbReference type="Pfam" id="PF12340">
    <property type="entry name" value="DUF3638"/>
    <property type="match status" value="1"/>
</dbReference>
<feature type="region of interest" description="Disordered" evidence="7">
    <location>
        <begin position="857"/>
        <end position="876"/>
    </location>
</feature>
<evidence type="ECO:0000259" key="8">
    <source>
        <dbReference type="Pfam" id="PF12340"/>
    </source>
</evidence>
<accession>A0A812QPC8</accession>
<feature type="domain" description="DUF3645" evidence="9">
    <location>
        <begin position="352"/>
        <end position="382"/>
    </location>
</feature>
<dbReference type="EC" id="3.4.19.12" evidence="2"/>
<name>A0A812QPC8_9DINO</name>
<keyword evidence="11" id="KW-1185">Reference proteome</keyword>
<dbReference type="Proteomes" id="UP000604046">
    <property type="component" value="Unassembled WGS sequence"/>
</dbReference>
<evidence type="ECO:0000256" key="6">
    <source>
        <dbReference type="ARBA" id="ARBA00022807"/>
    </source>
</evidence>
<proteinExistence type="predicted"/>
<dbReference type="InterPro" id="IPR022105">
    <property type="entry name" value="DUF3645"/>
</dbReference>
<organism evidence="10 11">
    <name type="scientific">Symbiodinium natans</name>
    <dbReference type="NCBI Taxonomy" id="878477"/>
    <lineage>
        <taxon>Eukaryota</taxon>
        <taxon>Sar</taxon>
        <taxon>Alveolata</taxon>
        <taxon>Dinophyceae</taxon>
        <taxon>Suessiales</taxon>
        <taxon>Symbiodiniaceae</taxon>
        <taxon>Symbiodinium</taxon>
    </lineage>
</organism>
<evidence type="ECO:0000256" key="7">
    <source>
        <dbReference type="SAM" id="MobiDB-lite"/>
    </source>
</evidence>
<dbReference type="GO" id="GO:0004843">
    <property type="term" value="F:cysteine-type deubiquitinase activity"/>
    <property type="evidence" value="ECO:0007669"/>
    <property type="project" value="UniProtKB-EC"/>
</dbReference>
<comment type="catalytic activity">
    <reaction evidence="1">
        <text>Thiol-dependent hydrolysis of ester, thioester, amide, peptide and isopeptide bonds formed by the C-terminal Gly of ubiquitin (a 76-residue protein attached to proteins as an intracellular targeting signal).</text>
        <dbReference type="EC" id="3.4.19.12"/>
    </reaction>
</comment>
<protein>
    <recommendedName>
        <fullName evidence="2">ubiquitinyl hydrolase 1</fullName>
        <ecNumber evidence="2">3.4.19.12</ecNumber>
    </recommendedName>
</protein>
<comment type="caution">
    <text evidence="10">The sequence shown here is derived from an EMBL/GenBank/DDBJ whole genome shotgun (WGS) entry which is preliminary data.</text>
</comment>
<dbReference type="PANTHER" id="PTHR13367">
    <property type="entry name" value="UBIQUITIN THIOESTERASE"/>
    <property type="match status" value="1"/>
</dbReference>
<keyword evidence="6" id="KW-0788">Thiol protease</keyword>
<evidence type="ECO:0000259" key="9">
    <source>
        <dbReference type="Pfam" id="PF12359"/>
    </source>
</evidence>
<dbReference type="OrthoDB" id="3182339at2759"/>
<keyword evidence="4" id="KW-0833">Ubl conjugation pathway</keyword>
<dbReference type="AlphaFoldDB" id="A0A812QPC8"/>